<reference evidence="2 3" key="1">
    <citation type="journal article" date="2016" name="Sci. Rep.">
        <title>Insights into Adaptations to a Near-Obligate Nematode Endoparasitic Lifestyle from the Finished Genome of Drechmeria coniospora.</title>
        <authorList>
            <person name="Zhang L."/>
            <person name="Zhou Z."/>
            <person name="Guo Q."/>
            <person name="Fokkens L."/>
            <person name="Miskei M."/>
            <person name="Pocsi I."/>
            <person name="Zhang W."/>
            <person name="Chen M."/>
            <person name="Wang L."/>
            <person name="Sun Y."/>
            <person name="Donzelli B.G."/>
            <person name="Gibson D.M."/>
            <person name="Nelson D.R."/>
            <person name="Luo J.G."/>
            <person name="Rep M."/>
            <person name="Liu H."/>
            <person name="Yang S."/>
            <person name="Wang J."/>
            <person name="Krasnoff S.B."/>
            <person name="Xu Y."/>
            <person name="Molnar I."/>
            <person name="Lin M."/>
        </authorList>
    </citation>
    <scope>NUCLEOTIDE SEQUENCE [LARGE SCALE GENOMIC DNA]</scope>
    <source>
        <strain evidence="2 3">ARSEF 6962</strain>
    </source>
</reference>
<dbReference type="GeneID" id="63715882"/>
<name>A0A151GYB9_DRECN</name>
<dbReference type="AlphaFoldDB" id="A0A151GYB9"/>
<dbReference type="InParanoid" id="A0A151GYB9"/>
<proteinExistence type="predicted"/>
<evidence type="ECO:0000313" key="3">
    <source>
        <dbReference type="Proteomes" id="UP000076580"/>
    </source>
</evidence>
<protein>
    <submittedName>
        <fullName evidence="2">Uncharacterized protein</fullName>
    </submittedName>
</protein>
<sequence length="131" mass="13803">MRHFFLAAFVLLEATHAAMATPSADLVAATPPTVATPKLTPVDDAPPRVVVEKYPDAGHELSLVPGTVFVNALDTDNATAATGDLVAFDVADVDLSRVGALGYIGLLLYMTFIAWNPGSQSFWMGDELAKA</sequence>
<dbReference type="Proteomes" id="UP000076580">
    <property type="component" value="Chromosome 01"/>
</dbReference>
<evidence type="ECO:0000313" key="2">
    <source>
        <dbReference type="EMBL" id="KYK62094.1"/>
    </source>
</evidence>
<dbReference type="RefSeq" id="XP_040661446.1">
    <property type="nucleotide sequence ID" value="XM_040800563.1"/>
</dbReference>
<accession>A0A151GYB9</accession>
<comment type="caution">
    <text evidence="2">The sequence shown here is derived from an EMBL/GenBank/DDBJ whole genome shotgun (WGS) entry which is preliminary data.</text>
</comment>
<dbReference type="EMBL" id="LAYC01000001">
    <property type="protein sequence ID" value="KYK62094.1"/>
    <property type="molecule type" value="Genomic_DNA"/>
</dbReference>
<feature type="chain" id="PRO_5007581069" evidence="1">
    <location>
        <begin position="21"/>
        <end position="131"/>
    </location>
</feature>
<feature type="signal peptide" evidence="1">
    <location>
        <begin position="1"/>
        <end position="20"/>
    </location>
</feature>
<organism evidence="2 3">
    <name type="scientific">Drechmeria coniospora</name>
    <name type="common">Nematophagous fungus</name>
    <name type="synonym">Meria coniospora</name>
    <dbReference type="NCBI Taxonomy" id="98403"/>
    <lineage>
        <taxon>Eukaryota</taxon>
        <taxon>Fungi</taxon>
        <taxon>Dikarya</taxon>
        <taxon>Ascomycota</taxon>
        <taxon>Pezizomycotina</taxon>
        <taxon>Sordariomycetes</taxon>
        <taxon>Hypocreomycetidae</taxon>
        <taxon>Hypocreales</taxon>
        <taxon>Ophiocordycipitaceae</taxon>
        <taxon>Drechmeria</taxon>
    </lineage>
</organism>
<gene>
    <name evidence="2" type="ORF">DCS_03239</name>
</gene>
<keyword evidence="3" id="KW-1185">Reference proteome</keyword>
<keyword evidence="1" id="KW-0732">Signal</keyword>
<evidence type="ECO:0000256" key="1">
    <source>
        <dbReference type="SAM" id="SignalP"/>
    </source>
</evidence>